<dbReference type="AlphaFoldDB" id="A0A410WA25"/>
<organism evidence="1 2">
    <name type="scientific">Corynebacterium pelargi</name>
    <dbReference type="NCBI Taxonomy" id="1471400"/>
    <lineage>
        <taxon>Bacteria</taxon>
        <taxon>Bacillati</taxon>
        <taxon>Actinomycetota</taxon>
        <taxon>Actinomycetes</taxon>
        <taxon>Mycobacteriales</taxon>
        <taxon>Corynebacteriaceae</taxon>
        <taxon>Corynebacterium</taxon>
    </lineage>
</organism>
<evidence type="ECO:0000313" key="1">
    <source>
        <dbReference type="EMBL" id="QAU52802.1"/>
    </source>
</evidence>
<reference evidence="1 2" key="1">
    <citation type="submission" date="2019-01" db="EMBL/GenBank/DDBJ databases">
        <authorList>
            <person name="Ruckert C."/>
            <person name="Busche T."/>
            <person name="Kalinowski J."/>
        </authorList>
    </citation>
    <scope>NUCLEOTIDE SEQUENCE [LARGE SCALE GENOMIC DNA]</scope>
    <source>
        <strain evidence="1 2">136/3</strain>
    </source>
</reference>
<accession>A0A410WA25</accession>
<name>A0A410WA25_9CORY</name>
<evidence type="ECO:0000313" key="2">
    <source>
        <dbReference type="Proteomes" id="UP000288929"/>
    </source>
</evidence>
<protein>
    <submittedName>
        <fullName evidence="1">Uncharacterized protein</fullName>
    </submittedName>
</protein>
<keyword evidence="2" id="KW-1185">Reference proteome</keyword>
<dbReference type="Proteomes" id="UP000288929">
    <property type="component" value="Chromosome"/>
</dbReference>
<gene>
    <name evidence="1" type="ORF">CPELA_07710</name>
</gene>
<sequence length="109" mass="11717">MQKWIPAALLMLLAQLIAVYSLDGRASYTISVGAALVLTALTFAWAPQQTRRALLIGTIFFAAFVGARLDATPAKIFITLVLCTSTAWSLYRGLPSGWRLRSVAGASKS</sequence>
<dbReference type="RefSeq" id="WP_128890201.1">
    <property type="nucleotide sequence ID" value="NZ_BMCX01000003.1"/>
</dbReference>
<dbReference type="OrthoDB" id="9841219at2"/>
<proteinExistence type="predicted"/>
<dbReference type="EMBL" id="CP035299">
    <property type="protein sequence ID" value="QAU52802.1"/>
    <property type="molecule type" value="Genomic_DNA"/>
</dbReference>
<dbReference type="KEGG" id="cpeg:CPELA_07710"/>